<evidence type="ECO:0000313" key="5">
    <source>
        <dbReference type="Proteomes" id="UP001327560"/>
    </source>
</evidence>
<feature type="domain" description="FAF" evidence="3">
    <location>
        <begin position="108"/>
        <end position="156"/>
    </location>
</feature>
<name>A0AAQ3KQI6_9LILI</name>
<reference evidence="4 5" key="1">
    <citation type="submission" date="2023-10" db="EMBL/GenBank/DDBJ databases">
        <title>Chromosome-scale genome assembly provides insights into flower coloration mechanisms of Canna indica.</title>
        <authorList>
            <person name="Li C."/>
        </authorList>
    </citation>
    <scope>NUCLEOTIDE SEQUENCE [LARGE SCALE GENOMIC DNA]</scope>
    <source>
        <tissue evidence="4">Flower</tissue>
    </source>
</reference>
<evidence type="ECO:0000256" key="1">
    <source>
        <dbReference type="ARBA" id="ARBA00008690"/>
    </source>
</evidence>
<dbReference type="PANTHER" id="PTHR33155:SF8">
    <property type="entry name" value="PROTEIN FANTASTIC FOUR 1"/>
    <property type="match status" value="1"/>
</dbReference>
<dbReference type="InterPro" id="IPR046431">
    <property type="entry name" value="FAF_dom"/>
</dbReference>
<protein>
    <recommendedName>
        <fullName evidence="3">FAF domain-containing protein</fullName>
    </recommendedName>
</protein>
<organism evidence="4 5">
    <name type="scientific">Canna indica</name>
    <name type="common">Indian-shot</name>
    <dbReference type="NCBI Taxonomy" id="4628"/>
    <lineage>
        <taxon>Eukaryota</taxon>
        <taxon>Viridiplantae</taxon>
        <taxon>Streptophyta</taxon>
        <taxon>Embryophyta</taxon>
        <taxon>Tracheophyta</taxon>
        <taxon>Spermatophyta</taxon>
        <taxon>Magnoliopsida</taxon>
        <taxon>Liliopsida</taxon>
        <taxon>Zingiberales</taxon>
        <taxon>Cannaceae</taxon>
        <taxon>Canna</taxon>
    </lineage>
</organism>
<dbReference type="Proteomes" id="UP001327560">
    <property type="component" value="Chromosome 6"/>
</dbReference>
<feature type="region of interest" description="Disordered" evidence="2">
    <location>
        <begin position="81"/>
        <end position="103"/>
    </location>
</feature>
<dbReference type="Pfam" id="PF11250">
    <property type="entry name" value="FAF"/>
    <property type="match status" value="1"/>
</dbReference>
<proteinExistence type="inferred from homology"/>
<dbReference type="AlphaFoldDB" id="A0AAQ3KQI6"/>
<dbReference type="EMBL" id="CP136895">
    <property type="protein sequence ID" value="WOL12007.1"/>
    <property type="molecule type" value="Genomic_DNA"/>
</dbReference>
<accession>A0AAQ3KQI6</accession>
<dbReference type="InterPro" id="IPR021410">
    <property type="entry name" value="FAF"/>
</dbReference>
<keyword evidence="5" id="KW-1185">Reference proteome</keyword>
<evidence type="ECO:0000259" key="3">
    <source>
        <dbReference type="Pfam" id="PF11250"/>
    </source>
</evidence>
<evidence type="ECO:0000313" key="4">
    <source>
        <dbReference type="EMBL" id="WOL12007.1"/>
    </source>
</evidence>
<comment type="similarity">
    <text evidence="1">Belongs to the fantastic four family.</text>
</comment>
<evidence type="ECO:0000256" key="2">
    <source>
        <dbReference type="SAM" id="MobiDB-lite"/>
    </source>
</evidence>
<feature type="compositionally biased region" description="Basic and acidic residues" evidence="2">
    <location>
        <begin position="83"/>
        <end position="103"/>
    </location>
</feature>
<dbReference type="PANTHER" id="PTHR33155">
    <property type="entry name" value="FANTASTIC FOUR-LIKE PROTEIN (DUF3049)"/>
    <property type="match status" value="1"/>
</dbReference>
<sequence>MILIEELTPRTRGVVEFLDLSRFPSPSPSAAPQLAMEVYNCPLPRSIKNLDMCTENLGCETGVAYDDMPCKAGDQDLEAATMSDKRETIPHERLSSQRVVDRKRAASQFPPPLTILSVEARRKVVSKRENGRLLLFSVRPSLIEARREDGSLKLRLYSGEEPLVDGRDRSERKATAVRGGYCKEEEGGSGGGGCLRRNSDAMRLLQIDADAPLVASA</sequence>
<gene>
    <name evidence="4" type="ORF">Cni_G20771</name>
</gene>